<organism evidence="2 3">
    <name type="scientific">Adhaeribacter radiodurans</name>
    <dbReference type="NCBI Taxonomy" id="2745197"/>
    <lineage>
        <taxon>Bacteria</taxon>
        <taxon>Pseudomonadati</taxon>
        <taxon>Bacteroidota</taxon>
        <taxon>Cytophagia</taxon>
        <taxon>Cytophagales</taxon>
        <taxon>Hymenobacteraceae</taxon>
        <taxon>Adhaeribacter</taxon>
    </lineage>
</organism>
<dbReference type="Gene3D" id="2.60.40.1120">
    <property type="entry name" value="Carboxypeptidase-like, regulatory domain"/>
    <property type="match status" value="1"/>
</dbReference>
<keyword evidence="1" id="KW-0732">Signal</keyword>
<reference evidence="2 3" key="1">
    <citation type="submission" date="2020-06" db="EMBL/GenBank/DDBJ databases">
        <authorList>
            <person name="Hwang Y.J."/>
        </authorList>
    </citation>
    <scope>NUCLEOTIDE SEQUENCE [LARGE SCALE GENOMIC DNA]</scope>
    <source>
        <strain evidence="2 3">KUDC8001</strain>
    </source>
</reference>
<dbReference type="InterPro" id="IPR008969">
    <property type="entry name" value="CarboxyPept-like_regulatory"/>
</dbReference>
<feature type="chain" id="PRO_5029493708" description="Carboxypeptidase regulatory-like domain-containing protein" evidence="1">
    <location>
        <begin position="20"/>
        <end position="146"/>
    </location>
</feature>
<keyword evidence="3" id="KW-1185">Reference proteome</keyword>
<evidence type="ECO:0000256" key="1">
    <source>
        <dbReference type="SAM" id="SignalP"/>
    </source>
</evidence>
<accession>A0A7L7L296</accession>
<gene>
    <name evidence="2" type="ORF">HUW48_01055</name>
</gene>
<dbReference type="Proteomes" id="UP000514509">
    <property type="component" value="Chromosome"/>
</dbReference>
<dbReference type="KEGG" id="add:HUW48_01055"/>
<protein>
    <recommendedName>
        <fullName evidence="4">Carboxypeptidase regulatory-like domain-containing protein</fullName>
    </recommendedName>
</protein>
<dbReference type="AlphaFoldDB" id="A0A7L7L296"/>
<sequence length="146" mass="15646">MKKLLVLLLAAGLFSYTSCTEKDDPQPQLNDTSQPQKGYVIGKAIDTKGKPLANAAIVVNNSQFYNHNILGTTDANGTYKIALTPGSWYVRGTVVIPFDSKTYILDLQPETEGAFAGTEGAIRNLHLKISGAKTPEFGMGGYYGAA</sequence>
<dbReference type="RefSeq" id="WP_182413909.1">
    <property type="nucleotide sequence ID" value="NZ_CP055153.1"/>
</dbReference>
<feature type="signal peptide" evidence="1">
    <location>
        <begin position="1"/>
        <end position="19"/>
    </location>
</feature>
<dbReference type="SUPFAM" id="SSF49464">
    <property type="entry name" value="Carboxypeptidase regulatory domain-like"/>
    <property type="match status" value="1"/>
</dbReference>
<evidence type="ECO:0000313" key="3">
    <source>
        <dbReference type="Proteomes" id="UP000514509"/>
    </source>
</evidence>
<proteinExistence type="predicted"/>
<name>A0A7L7L296_9BACT</name>
<reference evidence="2 3" key="2">
    <citation type="submission" date="2020-08" db="EMBL/GenBank/DDBJ databases">
        <title>Adhaeribacter dokdonensis sp. nov., isolated from the rhizosphere of Elymus tsukushiensis, a plant native to the Dokdo Islands, Republic of Korea.</title>
        <authorList>
            <person name="Ghim S.Y."/>
        </authorList>
    </citation>
    <scope>NUCLEOTIDE SEQUENCE [LARGE SCALE GENOMIC DNA]</scope>
    <source>
        <strain evidence="2 3">KUDC8001</strain>
    </source>
</reference>
<evidence type="ECO:0008006" key="4">
    <source>
        <dbReference type="Google" id="ProtNLM"/>
    </source>
</evidence>
<evidence type="ECO:0000313" key="2">
    <source>
        <dbReference type="EMBL" id="QMU26705.1"/>
    </source>
</evidence>
<dbReference type="EMBL" id="CP055153">
    <property type="protein sequence ID" value="QMU26705.1"/>
    <property type="molecule type" value="Genomic_DNA"/>
</dbReference>